<feature type="chain" id="PRO_5045804557" evidence="5">
    <location>
        <begin position="30"/>
        <end position="574"/>
    </location>
</feature>
<sequence>MPGPLTRRRLVSGTVAGAALTALAPPRLAAGEPTPDVSLYLGPALEPELVTVTDTAFAAWWWTAEPADTTVRLTPLEGPDAGRTRTLRLEERTQVHVARVGDLTPGRRYGYELWSGGRRVSLGSSAADPGTFRTLQPPPGRRLATIALLNDLHVGERCSGTVTDALGPSLPPCYSADTYPDYAHRMLDAAIGELHDLPIDLVVANGDLSHGGGEEDVRRALAQLRRLQRPLLVTRGNHDKRQAAGTCAVDGDCLREQAFPEQPAGSSTLLSVERVGDRVAVVGLDSWDARTRQPSLLHGDQPAWLDRQLAVLRGEGRDVVVAFHHPLLVAGQGVAADQGADAVLAVLARHPHVRLVVHGHTHANALQFHGPTGRRVPFLQNGATKEYPAGYALLHVHEDGIVRTFHRPVTAWTRTWTATSARQVWGLHPSITRGSIETRAFVHRYAGQPIASAAVPAARAEASPPAVSAVRSTTTGRLARGLAVGIHVPRRARVTVRLRAELPRADGRRRTVVLARATRRSAPGTIELTLRPGRGARRALARLPRATSATIEVVLAPPGGRAVTLRRRILLRPR</sequence>
<dbReference type="EMBL" id="JAXAVX010000001">
    <property type="protein sequence ID" value="MDX8150572.1"/>
    <property type="molecule type" value="Genomic_DNA"/>
</dbReference>
<dbReference type="InterPro" id="IPR006311">
    <property type="entry name" value="TAT_signal"/>
</dbReference>
<dbReference type="PANTHER" id="PTHR42988:SF2">
    <property type="entry name" value="CYCLIC NUCLEOTIDE PHOSPHODIESTERASE CBUA0032-RELATED"/>
    <property type="match status" value="1"/>
</dbReference>
<comment type="similarity">
    <text evidence="4">Belongs to the cyclic nucleotide phosphodiesterase class-III family.</text>
</comment>
<dbReference type="SUPFAM" id="SSF56300">
    <property type="entry name" value="Metallo-dependent phosphatases"/>
    <property type="match status" value="1"/>
</dbReference>
<evidence type="ECO:0000256" key="2">
    <source>
        <dbReference type="ARBA" id="ARBA00022801"/>
    </source>
</evidence>
<reference evidence="7 8" key="1">
    <citation type="submission" date="2023-11" db="EMBL/GenBank/DDBJ databases">
        <authorList>
            <person name="Xu M."/>
            <person name="Jiang T."/>
        </authorList>
    </citation>
    <scope>NUCLEOTIDE SEQUENCE [LARGE SCALE GENOMIC DNA]</scope>
    <source>
        <strain evidence="7 8">SD</strain>
    </source>
</reference>
<dbReference type="Gene3D" id="3.60.21.10">
    <property type="match status" value="1"/>
</dbReference>
<dbReference type="InterPro" id="IPR029052">
    <property type="entry name" value="Metallo-depent_PP-like"/>
</dbReference>
<evidence type="ECO:0000256" key="3">
    <source>
        <dbReference type="ARBA" id="ARBA00023004"/>
    </source>
</evidence>
<keyword evidence="5" id="KW-0732">Signal</keyword>
<dbReference type="InterPro" id="IPR050884">
    <property type="entry name" value="CNP_phosphodiesterase-III"/>
</dbReference>
<dbReference type="PANTHER" id="PTHR42988">
    <property type="entry name" value="PHOSPHOHYDROLASE"/>
    <property type="match status" value="1"/>
</dbReference>
<organism evidence="7 8">
    <name type="scientific">Patulibacter brassicae</name>
    <dbReference type="NCBI Taxonomy" id="1705717"/>
    <lineage>
        <taxon>Bacteria</taxon>
        <taxon>Bacillati</taxon>
        <taxon>Actinomycetota</taxon>
        <taxon>Thermoleophilia</taxon>
        <taxon>Solirubrobacterales</taxon>
        <taxon>Patulibacteraceae</taxon>
        <taxon>Patulibacter</taxon>
    </lineage>
</organism>
<evidence type="ECO:0000313" key="7">
    <source>
        <dbReference type="EMBL" id="MDX8150572.1"/>
    </source>
</evidence>
<dbReference type="Pfam" id="PF00149">
    <property type="entry name" value="Metallophos"/>
    <property type="match status" value="1"/>
</dbReference>
<keyword evidence="8" id="KW-1185">Reference proteome</keyword>
<protein>
    <submittedName>
        <fullName evidence="7">Metallophosphoesterase</fullName>
    </submittedName>
</protein>
<evidence type="ECO:0000256" key="5">
    <source>
        <dbReference type="SAM" id="SignalP"/>
    </source>
</evidence>
<evidence type="ECO:0000256" key="4">
    <source>
        <dbReference type="ARBA" id="ARBA00025742"/>
    </source>
</evidence>
<evidence type="ECO:0000259" key="6">
    <source>
        <dbReference type="Pfam" id="PF00149"/>
    </source>
</evidence>
<dbReference type="PROSITE" id="PS51318">
    <property type="entry name" value="TAT"/>
    <property type="match status" value="1"/>
</dbReference>
<gene>
    <name evidence="7" type="ORF">SK069_03120</name>
</gene>
<feature type="signal peptide" evidence="5">
    <location>
        <begin position="1"/>
        <end position="29"/>
    </location>
</feature>
<dbReference type="Proteomes" id="UP001277761">
    <property type="component" value="Unassembled WGS sequence"/>
</dbReference>
<dbReference type="InterPro" id="IPR004843">
    <property type="entry name" value="Calcineurin-like_PHP"/>
</dbReference>
<dbReference type="RefSeq" id="WP_319952718.1">
    <property type="nucleotide sequence ID" value="NZ_JAXAVX010000001.1"/>
</dbReference>
<name>A0ABU4VGS2_9ACTN</name>
<proteinExistence type="inferred from homology"/>
<feature type="domain" description="Calcineurin-like phosphoesterase" evidence="6">
    <location>
        <begin position="145"/>
        <end position="363"/>
    </location>
</feature>
<evidence type="ECO:0000256" key="1">
    <source>
        <dbReference type="ARBA" id="ARBA00022723"/>
    </source>
</evidence>
<keyword evidence="2" id="KW-0378">Hydrolase</keyword>
<keyword evidence="1" id="KW-0479">Metal-binding</keyword>
<evidence type="ECO:0000313" key="8">
    <source>
        <dbReference type="Proteomes" id="UP001277761"/>
    </source>
</evidence>
<keyword evidence="3" id="KW-0408">Iron</keyword>
<comment type="caution">
    <text evidence="7">The sequence shown here is derived from an EMBL/GenBank/DDBJ whole genome shotgun (WGS) entry which is preliminary data.</text>
</comment>
<accession>A0ABU4VGS2</accession>